<accession>A0A1L8DFT8</accession>
<feature type="compositionally biased region" description="Low complexity" evidence="1">
    <location>
        <begin position="90"/>
        <end position="109"/>
    </location>
</feature>
<feature type="compositionally biased region" description="Polar residues" evidence="1">
    <location>
        <begin position="184"/>
        <end position="194"/>
    </location>
</feature>
<proteinExistence type="predicted"/>
<protein>
    <submittedName>
        <fullName evidence="2">Putative rna-binding protein 25</fullName>
    </submittedName>
</protein>
<dbReference type="PANTHER" id="PTHR38563">
    <property type="entry name" value="FL(2)D-ASSOCIATED COMPLEX COMPONENT"/>
    <property type="match status" value="1"/>
</dbReference>
<feature type="region of interest" description="Disordered" evidence="1">
    <location>
        <begin position="624"/>
        <end position="656"/>
    </location>
</feature>
<feature type="compositionally biased region" description="Basic residues" evidence="1">
    <location>
        <begin position="127"/>
        <end position="140"/>
    </location>
</feature>
<organism evidence="2">
    <name type="scientific">Nyssomyia neivai</name>
    <dbReference type="NCBI Taxonomy" id="330878"/>
    <lineage>
        <taxon>Eukaryota</taxon>
        <taxon>Metazoa</taxon>
        <taxon>Ecdysozoa</taxon>
        <taxon>Arthropoda</taxon>
        <taxon>Hexapoda</taxon>
        <taxon>Insecta</taxon>
        <taxon>Pterygota</taxon>
        <taxon>Neoptera</taxon>
        <taxon>Endopterygota</taxon>
        <taxon>Diptera</taxon>
        <taxon>Nematocera</taxon>
        <taxon>Psychodoidea</taxon>
        <taxon>Psychodidae</taxon>
        <taxon>Nyssomyia</taxon>
    </lineage>
</organism>
<dbReference type="PANTHER" id="PTHR38563:SF1">
    <property type="entry name" value="FL(2)D-ASSOCIATED COMPLEX COMPONENT"/>
    <property type="match status" value="1"/>
</dbReference>
<feature type="compositionally biased region" description="Basic and acidic residues" evidence="1">
    <location>
        <begin position="212"/>
        <end position="234"/>
    </location>
</feature>
<dbReference type="GO" id="GO:0016556">
    <property type="term" value="P:mRNA modification"/>
    <property type="evidence" value="ECO:0007669"/>
    <property type="project" value="InterPro"/>
</dbReference>
<feature type="compositionally biased region" description="Basic and acidic residues" evidence="1">
    <location>
        <begin position="750"/>
        <end position="759"/>
    </location>
</feature>
<feature type="region of interest" description="Disordered" evidence="1">
    <location>
        <begin position="553"/>
        <end position="580"/>
    </location>
</feature>
<feature type="region of interest" description="Disordered" evidence="1">
    <location>
        <begin position="62"/>
        <end position="447"/>
    </location>
</feature>
<feature type="compositionally biased region" description="Basic and acidic residues" evidence="1">
    <location>
        <begin position="725"/>
        <end position="740"/>
    </location>
</feature>
<feature type="compositionally biased region" description="Basic and acidic residues" evidence="1">
    <location>
        <begin position="553"/>
        <end position="562"/>
    </location>
</feature>
<name>A0A1L8DFT8_9DIPT</name>
<dbReference type="GO" id="GO:0036396">
    <property type="term" value="C:RNA N6-methyladenosine methyltransferase complex"/>
    <property type="evidence" value="ECO:0007669"/>
    <property type="project" value="InterPro"/>
</dbReference>
<dbReference type="AlphaFoldDB" id="A0A1L8DFT8"/>
<feature type="region of interest" description="Disordered" evidence="1">
    <location>
        <begin position="795"/>
        <end position="816"/>
    </location>
</feature>
<feature type="region of interest" description="Disordered" evidence="1">
    <location>
        <begin position="719"/>
        <end position="759"/>
    </location>
</feature>
<reference evidence="2" key="1">
    <citation type="submission" date="2016-12" db="EMBL/GenBank/DDBJ databases">
        <title>An insight into the sialome and mialome of the sand fly, Nyssomyia neivai.</title>
        <authorList>
            <person name="Sebastian V."/>
            <person name="Goulart T.M."/>
            <person name="Oliveira W."/>
            <person name="Calvo E."/>
            <person name="Oliveira L.F."/>
            <person name="Pinto M.C."/>
            <person name="Rosselino A.M."/>
            <person name="Ribeiro J.M."/>
        </authorList>
    </citation>
    <scope>NUCLEOTIDE SEQUENCE</scope>
</reference>
<evidence type="ECO:0000256" key="1">
    <source>
        <dbReference type="SAM" id="MobiDB-lite"/>
    </source>
</evidence>
<dbReference type="EMBL" id="GFDF01008783">
    <property type="protein sequence ID" value="JAV05301.1"/>
    <property type="molecule type" value="Transcribed_RNA"/>
</dbReference>
<sequence length="946" mass="108658">MSKSVFSELVELPKENHKFTAQQIKQKLLGGGIVGDLQRRRKTLDDAEADILEKKRDELQKELERQLKMDSQAKKSSKDMLKKHKRPPRRSTTSDSSSSSSDSSSSRKNSSSDDDSSSSSSSTSRDSRKKMLKRNAKRRRDTSSSSDDPPAKKKVPSRKHHQVKKVTVKGHTKKISTLKGHNSRAITPLSTGKRSASPLKSGLKTKKLLHHGLKERSRELKDRGDKLHVKDRVRSRSPGGKLRGKSRSPRRDSRELKRKSHEKRMSPAKVRLRRDRSADRKEPPRRHEPPLKDRERRDKERADREAARNKERSEALARCQERQRERERLAKEKEMSEKPLVKHGDRLLPRPAERAMALAASRGESHEKSDRASYEGRRPGRYHESPTLRRDHVDRSREHEYMIVRNRPEGRVDARPQMTYDTSRRRDDHDVYSDAPPAEGRYDEDRHMEYQATRPQYGGAQMHREHDWERGMDQQPRERMYDRQDVQPNRQQNDWERNDAVNRAADSYAEGGEWKMNERQWDDAPKGQTNWQGGMKDESWEGGYEERNTWIDRHRDAPDGGRRWQGRRGGHQMMNSGENDGRNDTYRRPLHGHPHAPHLLQGDHMNTMNTTGVFHHNQGMRHIQQSHGSSTDMPPGNKEYGNQMPIQSHYNQGQSPIKRPRMVEEGGMMSTSLLDQTTSTLAENSLRKLAKTSNISDEVIEDNLSEISDDADDILNSVENTGEQKNTEKPEIVDDRKVSDGIKNTQEQVDENKDDEKGLKDMQDDFNLGFEEISDAELEEEARVKGLGDALGVDWTSPTTESRARDQANRNVATSARQKWKHHEVLLNLGISTKMAGEEFTKDLLRRAREAAKEDAKHDGMAENDDGALHNIANVQVAQRKANVRRSHLISQAPGCFSRALNARRDLQIRRQLCGFPIQEVHYCSVNSELNNLAIQLFKKATSVVM</sequence>
<feature type="compositionally biased region" description="Polar residues" evidence="1">
    <location>
        <begin position="644"/>
        <end position="655"/>
    </location>
</feature>
<feature type="compositionally biased region" description="Basic and acidic residues" evidence="1">
    <location>
        <begin position="62"/>
        <end position="80"/>
    </location>
</feature>
<feature type="compositionally biased region" description="Basic and acidic residues" evidence="1">
    <location>
        <begin position="422"/>
        <end position="432"/>
    </location>
</feature>
<feature type="compositionally biased region" description="Basic and acidic residues" evidence="1">
    <location>
        <begin position="275"/>
        <end position="353"/>
    </location>
</feature>
<dbReference type="InterPro" id="IPR040427">
    <property type="entry name" value="Flacc"/>
</dbReference>
<feature type="compositionally biased region" description="Basic and acidic residues" evidence="1">
    <location>
        <begin position="363"/>
        <end position="414"/>
    </location>
</feature>
<feature type="compositionally biased region" description="Basic residues" evidence="1">
    <location>
        <begin position="152"/>
        <end position="176"/>
    </location>
</feature>
<evidence type="ECO:0000313" key="2">
    <source>
        <dbReference type="EMBL" id="JAV05301.1"/>
    </source>
</evidence>